<dbReference type="PANTHER" id="PTHR13165:SF0">
    <property type="entry name" value="SERRATE RNA EFFECTOR MOLECULE HOMOLOG"/>
    <property type="match status" value="1"/>
</dbReference>
<gene>
    <name evidence="4" type="ORF">PY17X_1336800</name>
    <name evidence="3" type="ORF">PYYM_1333800</name>
</gene>
<feature type="region of interest" description="Disordered" evidence="1">
    <location>
        <begin position="1"/>
        <end position="27"/>
    </location>
</feature>
<feature type="domain" description="C2H2-type" evidence="2">
    <location>
        <begin position="656"/>
        <end position="677"/>
    </location>
</feature>
<dbReference type="InterPro" id="IPR013087">
    <property type="entry name" value="Znf_C2H2_type"/>
</dbReference>
<feature type="region of interest" description="Disordered" evidence="1">
    <location>
        <begin position="164"/>
        <end position="205"/>
    </location>
</feature>
<feature type="compositionally biased region" description="Basic and acidic residues" evidence="1">
    <location>
        <begin position="405"/>
        <end position="421"/>
    </location>
</feature>
<organism evidence="4 5">
    <name type="scientific">Plasmodium yoelii</name>
    <dbReference type="NCBI Taxonomy" id="5861"/>
    <lineage>
        <taxon>Eukaryota</taxon>
        <taxon>Sar</taxon>
        <taxon>Alveolata</taxon>
        <taxon>Apicomplexa</taxon>
        <taxon>Aconoidasida</taxon>
        <taxon>Haemosporida</taxon>
        <taxon>Plasmodiidae</taxon>
        <taxon>Plasmodium</taxon>
        <taxon>Plasmodium (Vinckeia)</taxon>
    </lineage>
</organism>
<dbReference type="GO" id="GO:0031053">
    <property type="term" value="P:primary miRNA processing"/>
    <property type="evidence" value="ECO:0007669"/>
    <property type="project" value="TreeGrafter"/>
</dbReference>
<evidence type="ECO:0000313" key="6">
    <source>
        <dbReference type="Proteomes" id="UP000072904"/>
    </source>
</evidence>
<name>A0A078KKQ6_PLAYE</name>
<reference evidence="3" key="3">
    <citation type="submission" date="2014-05" db="EMBL/GenBank/DDBJ databases">
        <authorList>
            <person name="Aslett A.Martin."/>
            <person name="De Silva Nishadi"/>
        </authorList>
    </citation>
    <scope>NUCLEOTIDE SEQUENCE</scope>
    <source>
        <strain evidence="3">YM</strain>
    </source>
</reference>
<feature type="compositionally biased region" description="Basic residues" evidence="1">
    <location>
        <begin position="425"/>
        <end position="435"/>
    </location>
</feature>
<dbReference type="InterPro" id="IPR039727">
    <property type="entry name" value="SE/Ars2"/>
</dbReference>
<feature type="compositionally biased region" description="Basic and acidic residues" evidence="1">
    <location>
        <begin position="1"/>
        <end position="11"/>
    </location>
</feature>
<dbReference type="VEuPathDB" id="PlasmoDB:Py17XNL_001303225"/>
<dbReference type="RefSeq" id="XP_724647.2">
    <property type="nucleotide sequence ID" value="XM_719554.2"/>
</dbReference>
<dbReference type="SMART" id="SM01173">
    <property type="entry name" value="DUF4187"/>
    <property type="match status" value="1"/>
</dbReference>
<dbReference type="PROSITE" id="PS00028">
    <property type="entry name" value="ZINC_FINGER_C2H2_1"/>
    <property type="match status" value="1"/>
</dbReference>
<dbReference type="EMBL" id="LK934641">
    <property type="protein sequence ID" value="CDU19988.1"/>
    <property type="molecule type" value="Genomic_DNA"/>
</dbReference>
<protein>
    <submittedName>
        <fullName evidence="4">Zinc finger protein, putative</fullName>
    </submittedName>
</protein>
<reference evidence="5 6" key="1">
    <citation type="journal article" date="2014" name="BMC Biol.">
        <title>A comprehensive evaluation of rodent malaria parasite genomes and gene expression.</title>
        <authorList>
            <person name="Otto T.D."/>
            <person name="Bohme U."/>
            <person name="Jackson A.P."/>
            <person name="Hunt M."/>
            <person name="Franke-Fayard B."/>
            <person name="Hoeijmakers W.A."/>
            <person name="Religa A.A."/>
            <person name="Robertson L."/>
            <person name="Sanders M."/>
            <person name="Ogun S.A."/>
            <person name="Cunningham D."/>
            <person name="Erhart A."/>
            <person name="Billker O."/>
            <person name="Khan S.M."/>
            <person name="Stunnenberg H.G."/>
            <person name="Langhorne J."/>
            <person name="Holder A.A."/>
            <person name="Waters A.P."/>
            <person name="Newbold C.I."/>
            <person name="Pain A."/>
            <person name="Berriman M."/>
            <person name="Janse C.J."/>
        </authorList>
    </citation>
    <scope>NUCLEOTIDE SEQUENCE [LARGE SCALE GENOMIC DNA]</scope>
    <source>
        <strain evidence="4 5">17X</strain>
        <strain evidence="3 6">YM</strain>
    </source>
</reference>
<evidence type="ECO:0000313" key="3">
    <source>
        <dbReference type="EMBL" id="CDU19988.1"/>
    </source>
</evidence>
<dbReference type="VEuPathDB" id="PlasmoDB:PYYM_1333800"/>
<feature type="region of interest" description="Disordered" evidence="1">
    <location>
        <begin position="396"/>
        <end position="449"/>
    </location>
</feature>
<evidence type="ECO:0000259" key="2">
    <source>
        <dbReference type="PROSITE" id="PS00028"/>
    </source>
</evidence>
<dbReference type="GeneID" id="3789973"/>
<reference evidence="4" key="2">
    <citation type="submission" date="2014-05" db="EMBL/GenBank/DDBJ databases">
        <authorList>
            <person name="Aslett M.A."/>
            <person name="De Silva N."/>
        </authorList>
    </citation>
    <scope>NUCLEOTIDE SEQUENCE</scope>
    <source>
        <strain evidence="4">17X</strain>
    </source>
</reference>
<dbReference type="VEuPathDB" id="PlasmoDB:PY04362"/>
<dbReference type="OrthoDB" id="342064at2759"/>
<dbReference type="PANTHER" id="PTHR13165">
    <property type="entry name" value="ARSENITE-RESISTANCE PROTEIN 2"/>
    <property type="match status" value="1"/>
</dbReference>
<accession>A0A078KKQ6</accession>
<reference evidence="4" key="4">
    <citation type="submission" date="2019-05" db="EMBL/GenBank/DDBJ databases">
        <authorList>
            <consortium name="Pathogen Informatics"/>
        </authorList>
    </citation>
    <scope>NUCLEOTIDE SEQUENCE</scope>
    <source>
        <strain evidence="4">17X</strain>
    </source>
</reference>
<dbReference type="AlphaFoldDB" id="A0A078KKQ6"/>
<sequence length="779" mass="92957">MKESDDIISNDKKRKRGENEEETKDVSNKLKKKNIEFESDEEFEKYLINHFKKEKNNNIDEYVFSDIIKKFYNDIKKYKTIDDIANEIKNLAIESISNNLEIICNNECTSSFFIEKYRVKYMNEQAELNIKSAQNNFKEFMILYNNDNFDNFSLEVNTNIGEEKSENDIKKNETQKDYIKDEEDKNEQVEHKKDGDNDNVKKENNTNEIMTKENIYQINIWKEKIKCKIENVNENNNILIKIVNYLSTIALHVDHIPTRINKFDIIKKLNELDYDALNINIWDTYNSKEIRPFSLSTSPSFHRKANIYFKKSTKMNDLLNLLREKAHSINIRGWNFNNVKRNNYHYLDFRLCPPICSHDERIKVDYKYAKNIVRKLDRSCHIDSLFIQSITEENNFEDKRKKRKTENEAQEKDIPKEETVSKGKGTGKKGGRKKKDNNDESNNANDLDNIDKLDGEESYIIEIIEENTNLDTRKKLDILILYLRFVHNYCYYSARKFNTYDEMVRECGYFYLRVNMDNAFYTNLIPIFYENYNVKKLGYYMNGKNSNIHSSGNNKYNLINEVNQSDNFNKGDDEINANKEIQLLKDKFFKNEEISYCQLKWVAKFDQEVNAAIKENYNEIIDIEQTNEFKEILNKGYILKKECNTDSGISKTEIRCAKCMKLFNNITDVPNHIFIKHNQIKMRLITETEVQIMQRYFYKSPHSFNFFFMMEKKYNSNNSKNYLNNKSTYFKKNNYKNQNFHLLTNNSRDQYKDFDDPNANFLDNVKQSSKKNSDFYDDT</sequence>
<proteinExistence type="predicted"/>
<evidence type="ECO:0000313" key="5">
    <source>
        <dbReference type="Proteomes" id="UP000072874"/>
    </source>
</evidence>
<dbReference type="Proteomes" id="UP000072904">
    <property type="component" value="Chromosome 13"/>
</dbReference>
<dbReference type="Proteomes" id="UP000072874">
    <property type="component" value="Chromosome 13"/>
</dbReference>
<evidence type="ECO:0000313" key="4">
    <source>
        <dbReference type="EMBL" id="VTZ80746.1"/>
    </source>
</evidence>
<dbReference type="KEGG" id="pyo:PY17X_1336800"/>
<dbReference type="OMA" id="PNHIFIK"/>
<evidence type="ECO:0000256" key="1">
    <source>
        <dbReference type="SAM" id="MobiDB-lite"/>
    </source>
</evidence>
<dbReference type="VEuPathDB" id="PlasmoDB:PY17X_1336800"/>
<dbReference type="GO" id="GO:0016604">
    <property type="term" value="C:nuclear body"/>
    <property type="evidence" value="ECO:0007669"/>
    <property type="project" value="TreeGrafter"/>
</dbReference>
<dbReference type="EMBL" id="LM993667">
    <property type="protein sequence ID" value="VTZ80746.1"/>
    <property type="molecule type" value="Genomic_DNA"/>
</dbReference>
<dbReference type="InterPro" id="IPR025239">
    <property type="entry name" value="DUF4187"/>
</dbReference>